<gene>
    <name evidence="1" type="ORF">POL58_12700</name>
</gene>
<evidence type="ECO:0000313" key="2">
    <source>
        <dbReference type="Proteomes" id="UP001217838"/>
    </source>
</evidence>
<dbReference type="Proteomes" id="UP001217838">
    <property type="component" value="Unassembled WGS sequence"/>
</dbReference>
<accession>A0ABT5B3C1</accession>
<comment type="caution">
    <text evidence="1">The sequence shown here is derived from an EMBL/GenBank/DDBJ whole genome shotgun (WGS) entry which is preliminary data.</text>
</comment>
<proteinExistence type="predicted"/>
<reference evidence="1 2" key="1">
    <citation type="submission" date="2022-11" db="EMBL/GenBank/DDBJ databases">
        <title>Minimal conservation of predation-associated metabolite biosynthetic gene clusters underscores biosynthetic potential of Myxococcota including descriptions for ten novel species: Archangium lansinium sp. nov., Myxococcus landrumus sp. nov., Nannocystis bai.</title>
        <authorList>
            <person name="Ahearne A."/>
            <person name="Stevens C."/>
            <person name="Dowd S."/>
        </authorList>
    </citation>
    <scope>NUCLEOTIDE SEQUENCE [LARGE SCALE GENOMIC DNA]</scope>
    <source>
        <strain evidence="1 2">NCELM</strain>
    </source>
</reference>
<evidence type="ECO:0000313" key="1">
    <source>
        <dbReference type="EMBL" id="MDC0668608.1"/>
    </source>
</evidence>
<name>A0ABT5B3C1_9BACT</name>
<protein>
    <submittedName>
        <fullName evidence="1">Uncharacterized protein</fullName>
    </submittedName>
</protein>
<sequence length="89" mass="10050">MNLACQRCGRSYLARIQFKTGNDCDQYTPGQRVDDLPTDDFWEGIALRHCPPCHAEFRRERERAAADVLAAFVHDGRLALRPTRSAGST</sequence>
<dbReference type="EMBL" id="JAQNDN010000004">
    <property type="protein sequence ID" value="MDC0668608.1"/>
    <property type="molecule type" value="Genomic_DNA"/>
</dbReference>
<keyword evidence="2" id="KW-1185">Reference proteome</keyword>
<organism evidence="1 2">
    <name type="scientific">Nannocystis radixulma</name>
    <dbReference type="NCBI Taxonomy" id="2995305"/>
    <lineage>
        <taxon>Bacteria</taxon>
        <taxon>Pseudomonadati</taxon>
        <taxon>Myxococcota</taxon>
        <taxon>Polyangia</taxon>
        <taxon>Nannocystales</taxon>
        <taxon>Nannocystaceae</taxon>
        <taxon>Nannocystis</taxon>
    </lineage>
</organism>
<dbReference type="RefSeq" id="WP_271997897.1">
    <property type="nucleotide sequence ID" value="NZ_JAQNDN010000004.1"/>
</dbReference>